<organism evidence="1 2">
    <name type="scientific">Sinorhizobium kummerowiae</name>
    <dbReference type="NCBI Taxonomy" id="158892"/>
    <lineage>
        <taxon>Bacteria</taxon>
        <taxon>Pseudomonadati</taxon>
        <taxon>Pseudomonadota</taxon>
        <taxon>Alphaproteobacteria</taxon>
        <taxon>Hyphomicrobiales</taxon>
        <taxon>Rhizobiaceae</taxon>
        <taxon>Sinorhizobium/Ensifer group</taxon>
        <taxon>Sinorhizobium</taxon>
    </lineage>
</organism>
<name>A0ABY8T8Z8_9HYPH</name>
<dbReference type="EMBL" id="CP120365">
    <property type="protein sequence ID" value="WHS93774.1"/>
    <property type="molecule type" value="Genomic_DNA"/>
</dbReference>
<proteinExistence type="predicted"/>
<gene>
    <name evidence="1" type="ORF">PZL22_001443</name>
</gene>
<sequence>MFFQPKDLVWLDPYDKHRDEEIKQAAAESRSQQALECCILNFGGLEYGFWGQVCVKPKHDGERGVAGLPRHFEAPTGRVKPLTVNKKTLLKLLRRNM</sequence>
<keyword evidence="2" id="KW-1185">Reference proteome</keyword>
<accession>A0ABY8T8Z8</accession>
<reference evidence="1 2" key="1">
    <citation type="submission" date="2023-03" db="EMBL/GenBank/DDBJ databases">
        <authorList>
            <person name="Menendez E."/>
            <person name="Kaur S."/>
            <person name="Flores-Felix J.D."/>
            <person name="diCenzo G.C."/>
            <person name="Peix A."/>
            <person name="Velazquez E."/>
        </authorList>
    </citation>
    <scope>NUCLEOTIDE SEQUENCE [LARGE SCALE GENOMIC DNA]</scope>
    <source>
        <strain evidence="1 2">CCBAU 71714</strain>
    </source>
</reference>
<protein>
    <submittedName>
        <fullName evidence="1">Uncharacterized protein</fullName>
    </submittedName>
</protein>
<evidence type="ECO:0000313" key="1">
    <source>
        <dbReference type="EMBL" id="WHS93774.1"/>
    </source>
</evidence>
<evidence type="ECO:0000313" key="2">
    <source>
        <dbReference type="Proteomes" id="UP001233264"/>
    </source>
</evidence>
<dbReference type="Proteomes" id="UP001233264">
    <property type="component" value="Chromosome"/>
</dbReference>
<dbReference type="RefSeq" id="WP_003531871.1">
    <property type="nucleotide sequence ID" value="NZ_CP120365.1"/>
</dbReference>